<dbReference type="Pfam" id="PF19629">
    <property type="entry name" value="DUF6133"/>
    <property type="match status" value="1"/>
</dbReference>
<protein>
    <submittedName>
        <fullName evidence="2">Uncharacterized protein</fullName>
    </submittedName>
</protein>
<keyword evidence="1" id="KW-0472">Membrane</keyword>
<dbReference type="EMBL" id="AALOQI010000008">
    <property type="protein sequence ID" value="EDB7791785.1"/>
    <property type="molecule type" value="Genomic_DNA"/>
</dbReference>
<reference evidence="2" key="1">
    <citation type="submission" date="2019-10" db="EMBL/GenBank/DDBJ databases">
        <authorList>
            <consortium name="GenomeTrakr network: Whole genome sequencing for foodborne pathogen traceback"/>
        </authorList>
    </citation>
    <scope>NUCLEOTIDE SEQUENCE</scope>
    <source>
        <strain evidence="2">CDPHFDLB-FM19-02204-A</strain>
    </source>
</reference>
<keyword evidence="1" id="KW-1133">Transmembrane helix</keyword>
<keyword evidence="1" id="KW-0812">Transmembrane</keyword>
<dbReference type="InterPro" id="IPR045765">
    <property type="entry name" value="DUF6133"/>
</dbReference>
<name>A0A5M2PYX4_LISMN</name>
<organism evidence="2">
    <name type="scientific">Listeria monocytogenes</name>
    <dbReference type="NCBI Taxonomy" id="1639"/>
    <lineage>
        <taxon>Bacteria</taxon>
        <taxon>Bacillati</taxon>
        <taxon>Bacillota</taxon>
        <taxon>Bacilli</taxon>
        <taxon>Bacillales</taxon>
        <taxon>Listeriaceae</taxon>
        <taxon>Listeria</taxon>
    </lineage>
</organism>
<dbReference type="AlphaFoldDB" id="A0A5M2PYX4"/>
<sequence length="79" mass="8838">MKKYFVKAKYQLTMKVLQAKLSLENHRGEGFVDTAIKILMAVVIGALVLAGLYALFGDVVLPTLTRRITEMFNYGNSAR</sequence>
<evidence type="ECO:0000313" key="2">
    <source>
        <dbReference type="EMBL" id="EDB7791785.1"/>
    </source>
</evidence>
<gene>
    <name evidence="2" type="ORF">F9653_13645</name>
</gene>
<accession>A0A5M2PYX4</accession>
<proteinExistence type="predicted"/>
<evidence type="ECO:0000256" key="1">
    <source>
        <dbReference type="SAM" id="Phobius"/>
    </source>
</evidence>
<feature type="transmembrane region" description="Helical" evidence="1">
    <location>
        <begin position="35"/>
        <end position="56"/>
    </location>
</feature>
<comment type="caution">
    <text evidence="2">The sequence shown here is derived from an EMBL/GenBank/DDBJ whole genome shotgun (WGS) entry which is preliminary data.</text>
</comment>